<comment type="caution">
    <text evidence="1">The sequence shown here is derived from an EMBL/GenBank/DDBJ whole genome shotgun (WGS) entry which is preliminary data.</text>
</comment>
<dbReference type="OrthoDB" id="6627597at2759"/>
<evidence type="ECO:0000313" key="1">
    <source>
        <dbReference type="EMBL" id="GBO42940.1"/>
    </source>
</evidence>
<proteinExistence type="predicted"/>
<accession>A0A4Y2X2D9</accession>
<gene>
    <name evidence="1" type="ORF">AVEN_161316_1</name>
</gene>
<protein>
    <submittedName>
        <fullName evidence="1">Uncharacterized protein</fullName>
    </submittedName>
</protein>
<dbReference type="AlphaFoldDB" id="A0A4Y2X2D9"/>
<sequence>MEMLKTLESYSWAEVFLDATTSKEELLAAGEKFVLYLHGLNRYFMLKETQYCRFLALTKKSTLRSDFDLAKLPLTSKACHQHLLKSFLQVQKWLGNKLPEV</sequence>
<evidence type="ECO:0000313" key="2">
    <source>
        <dbReference type="Proteomes" id="UP000499080"/>
    </source>
</evidence>
<organism evidence="1 2">
    <name type="scientific">Araneus ventricosus</name>
    <name type="common">Orbweaver spider</name>
    <name type="synonym">Epeira ventricosa</name>
    <dbReference type="NCBI Taxonomy" id="182803"/>
    <lineage>
        <taxon>Eukaryota</taxon>
        <taxon>Metazoa</taxon>
        <taxon>Ecdysozoa</taxon>
        <taxon>Arthropoda</taxon>
        <taxon>Chelicerata</taxon>
        <taxon>Arachnida</taxon>
        <taxon>Araneae</taxon>
        <taxon>Araneomorphae</taxon>
        <taxon>Entelegynae</taxon>
        <taxon>Araneoidea</taxon>
        <taxon>Araneidae</taxon>
        <taxon>Araneus</taxon>
    </lineage>
</organism>
<dbReference type="Proteomes" id="UP000499080">
    <property type="component" value="Unassembled WGS sequence"/>
</dbReference>
<dbReference type="EMBL" id="BGPR01069219">
    <property type="protein sequence ID" value="GBO42940.1"/>
    <property type="molecule type" value="Genomic_DNA"/>
</dbReference>
<reference evidence="1 2" key="1">
    <citation type="journal article" date="2019" name="Sci. Rep.">
        <title>Orb-weaving spider Araneus ventricosus genome elucidates the spidroin gene catalogue.</title>
        <authorList>
            <person name="Kono N."/>
            <person name="Nakamura H."/>
            <person name="Ohtoshi R."/>
            <person name="Moran D.A.P."/>
            <person name="Shinohara A."/>
            <person name="Yoshida Y."/>
            <person name="Fujiwara M."/>
            <person name="Mori M."/>
            <person name="Tomita M."/>
            <person name="Arakawa K."/>
        </authorList>
    </citation>
    <scope>NUCLEOTIDE SEQUENCE [LARGE SCALE GENOMIC DNA]</scope>
</reference>
<keyword evidence="2" id="KW-1185">Reference proteome</keyword>
<name>A0A4Y2X2D9_ARAVE</name>